<comment type="caution">
    <text evidence="1">The sequence shown here is derived from an EMBL/GenBank/DDBJ whole genome shotgun (WGS) entry which is preliminary data.</text>
</comment>
<reference evidence="2 4" key="2">
    <citation type="submission" date="2019-03" db="EMBL/GenBank/DDBJ databases">
        <title>Genomic Encyclopedia of Archaeal and Bacterial Type Strains, Phase II (KMG-II): from individual species to whole genera.</title>
        <authorList>
            <person name="Goeker M."/>
        </authorList>
    </citation>
    <scope>NUCLEOTIDE SEQUENCE [LARGE SCALE GENOMIC DNA]</scope>
    <source>
        <strain evidence="2 4">DSM 15235</strain>
    </source>
</reference>
<evidence type="ECO:0000313" key="4">
    <source>
        <dbReference type="Proteomes" id="UP000295709"/>
    </source>
</evidence>
<dbReference type="EMBL" id="RJTX01000004">
    <property type="protein sequence ID" value="ROH96058.1"/>
    <property type="molecule type" value="Genomic_DNA"/>
</dbReference>
<accession>A0A3N0VVZ2</accession>
<gene>
    <name evidence="2" type="ORF">BCF50_2670</name>
    <name evidence="1" type="ORF">EGI05_16235</name>
</gene>
<dbReference type="AlphaFoldDB" id="A0A3N0VVZ2"/>
<evidence type="ECO:0000313" key="3">
    <source>
        <dbReference type="Proteomes" id="UP000269375"/>
    </source>
</evidence>
<dbReference type="Proteomes" id="UP000269375">
    <property type="component" value="Unassembled WGS sequence"/>
</dbReference>
<organism evidence="1 3">
    <name type="scientific">Chryseobacterium daecheongense</name>
    <dbReference type="NCBI Taxonomy" id="192389"/>
    <lineage>
        <taxon>Bacteria</taxon>
        <taxon>Pseudomonadati</taxon>
        <taxon>Bacteroidota</taxon>
        <taxon>Flavobacteriia</taxon>
        <taxon>Flavobacteriales</taxon>
        <taxon>Weeksellaceae</taxon>
        <taxon>Chryseobacterium group</taxon>
        <taxon>Chryseobacterium</taxon>
    </lineage>
</organism>
<evidence type="ECO:0000313" key="2">
    <source>
        <dbReference type="EMBL" id="TDX91535.1"/>
    </source>
</evidence>
<dbReference type="OrthoDB" id="1100725at2"/>
<protein>
    <submittedName>
        <fullName evidence="1">Uncharacterized protein</fullName>
    </submittedName>
</protein>
<sequence length="508" mass="59375">MQNIQDLKEKIFFESRNIIDILEKINNVDELLSKQDLVDELANRISFLRLLEKNIEYFIIDNSLQNSDNQFIADRHSEIHESGNEVTEEEAIFNNEFNEIDENSENISGESFQDRVTEEEAIFNNQLNEIVESEFHEGFVNLVEQNSESEVVENTEAPEKVGEEENVFMNQLNEIDENEPSDYQENVLSFVDEERILANAEPENDEDIHEDMFVNEITEEEALFNNQLNEIDEFENEVSDDQGSNESDFEEEEKIQDNFESEVKPAEYTETIPSIFDTEILEDEEILVEETEDQFITSHAAIEQGEMITETSNVENILNEIKNEGQLEEKQEEKIISEDIDRRKIVDIDRPMPETEKEKPASDESFENLDAYQQERKIRLANIKGLKVVQTLFDDDPLEREIPKEEKPEPIVKEETGSILKTNIPTDYMEAEKAKPEFRLDLNDRIAFSKVLFGGSQSELNETVTILNSFKTLDEAKEYLSELYYEKNWKKVDEYAQRLWVLVENKFL</sequence>
<dbReference type="EMBL" id="SOQW01000003">
    <property type="protein sequence ID" value="TDX91535.1"/>
    <property type="molecule type" value="Genomic_DNA"/>
</dbReference>
<evidence type="ECO:0000313" key="1">
    <source>
        <dbReference type="EMBL" id="ROH96058.1"/>
    </source>
</evidence>
<reference evidence="1 3" key="1">
    <citation type="submission" date="2018-11" db="EMBL/GenBank/DDBJ databases">
        <title>Proposal to divide the Flavobacteriaceae and reorganize its genera based on Amino Acid Identity values calculated from whole genome sequences.</title>
        <authorList>
            <person name="Nicholson A.C."/>
            <person name="Gulvik C.A."/>
            <person name="Whitney A.M."/>
            <person name="Humrighouse B.W."/>
            <person name="Bell M."/>
            <person name="Holmes B."/>
            <person name="Steigerwalt A."/>
            <person name="Villarma A."/>
            <person name="Sheth M."/>
            <person name="Batra D."/>
            <person name="Pryor J."/>
            <person name="Bernardet J.-F."/>
            <person name="Hugo C."/>
            <person name="Kampfer P."/>
            <person name="Newman J."/>
            <person name="Mcquiston J.R."/>
        </authorList>
    </citation>
    <scope>NUCLEOTIDE SEQUENCE [LARGE SCALE GENOMIC DNA]</scope>
    <source>
        <strain evidence="1 3">DSM 15235</strain>
    </source>
</reference>
<proteinExistence type="predicted"/>
<dbReference type="RefSeq" id="WP_123264070.1">
    <property type="nucleotide sequence ID" value="NZ_RJTX01000004.1"/>
</dbReference>
<name>A0A3N0VVZ2_9FLAO</name>
<keyword evidence="4" id="KW-1185">Reference proteome</keyword>
<dbReference type="Proteomes" id="UP000295709">
    <property type="component" value="Unassembled WGS sequence"/>
</dbReference>